<feature type="region of interest" description="Disordered" evidence="8">
    <location>
        <begin position="925"/>
        <end position="955"/>
    </location>
</feature>
<evidence type="ECO:0000256" key="6">
    <source>
        <dbReference type="PROSITE-ProRule" id="PRU00283"/>
    </source>
</evidence>
<organism evidence="10 11">
    <name type="scientific">Dimargaris verticillata</name>
    <dbReference type="NCBI Taxonomy" id="2761393"/>
    <lineage>
        <taxon>Eukaryota</taxon>
        <taxon>Fungi</taxon>
        <taxon>Fungi incertae sedis</taxon>
        <taxon>Zoopagomycota</taxon>
        <taxon>Kickxellomycotina</taxon>
        <taxon>Dimargaritomycetes</taxon>
        <taxon>Dimargaritales</taxon>
        <taxon>Dimargaritaceae</taxon>
        <taxon>Dimargaris</taxon>
    </lineage>
</organism>
<dbReference type="PROSITE" id="PS50067">
    <property type="entry name" value="KINESIN_MOTOR_2"/>
    <property type="match status" value="1"/>
</dbReference>
<evidence type="ECO:0000313" key="11">
    <source>
        <dbReference type="Proteomes" id="UP001151582"/>
    </source>
</evidence>
<dbReference type="Gene3D" id="3.40.850.10">
    <property type="entry name" value="Kinesin motor domain"/>
    <property type="match status" value="1"/>
</dbReference>
<dbReference type="InterPro" id="IPR027417">
    <property type="entry name" value="P-loop_NTPase"/>
</dbReference>
<proteinExistence type="inferred from homology"/>
<keyword evidence="11" id="KW-1185">Reference proteome</keyword>
<dbReference type="PANTHER" id="PTHR47969:SF15">
    <property type="entry name" value="CHROMOSOME-ASSOCIATED KINESIN KIF4A-RELATED"/>
    <property type="match status" value="1"/>
</dbReference>
<comment type="subcellular location">
    <subcellularLocation>
        <location evidence="1">Cytoplasm</location>
    </subcellularLocation>
</comment>
<accession>A0A9W8EDK6</accession>
<evidence type="ECO:0000256" key="2">
    <source>
        <dbReference type="ARBA" id="ARBA00022490"/>
    </source>
</evidence>
<feature type="compositionally biased region" description="Low complexity" evidence="8">
    <location>
        <begin position="810"/>
        <end position="827"/>
    </location>
</feature>
<keyword evidence="3" id="KW-0547">Nucleotide-binding</keyword>
<dbReference type="GO" id="GO:0007018">
    <property type="term" value="P:microtubule-based movement"/>
    <property type="evidence" value="ECO:0007669"/>
    <property type="project" value="InterPro"/>
</dbReference>
<comment type="caution">
    <text evidence="10">The sequence shown here is derived from an EMBL/GenBank/DDBJ whole genome shotgun (WGS) entry which is preliminary data.</text>
</comment>
<feature type="region of interest" description="Disordered" evidence="8">
    <location>
        <begin position="1236"/>
        <end position="1269"/>
    </location>
</feature>
<dbReference type="GO" id="GO:0007052">
    <property type="term" value="P:mitotic spindle organization"/>
    <property type="evidence" value="ECO:0007669"/>
    <property type="project" value="TreeGrafter"/>
</dbReference>
<feature type="coiled-coil region" evidence="7">
    <location>
        <begin position="210"/>
        <end position="244"/>
    </location>
</feature>
<dbReference type="Pfam" id="PF00225">
    <property type="entry name" value="Kinesin"/>
    <property type="match status" value="1"/>
</dbReference>
<evidence type="ECO:0000256" key="5">
    <source>
        <dbReference type="ARBA" id="ARBA00023054"/>
    </source>
</evidence>
<feature type="compositionally biased region" description="Polar residues" evidence="8">
    <location>
        <begin position="1022"/>
        <end position="1037"/>
    </location>
</feature>
<dbReference type="InterPro" id="IPR036961">
    <property type="entry name" value="Kinesin_motor_dom_sf"/>
</dbReference>
<dbReference type="Proteomes" id="UP001151582">
    <property type="component" value="Unassembled WGS sequence"/>
</dbReference>
<feature type="region of interest" description="Disordered" evidence="8">
    <location>
        <begin position="1288"/>
        <end position="1331"/>
    </location>
</feature>
<dbReference type="SMART" id="SM00129">
    <property type="entry name" value="KISc"/>
    <property type="match status" value="1"/>
</dbReference>
<feature type="coiled-coil region" evidence="7">
    <location>
        <begin position="578"/>
        <end position="645"/>
    </location>
</feature>
<evidence type="ECO:0000256" key="3">
    <source>
        <dbReference type="ARBA" id="ARBA00022741"/>
    </source>
</evidence>
<evidence type="ECO:0000313" key="10">
    <source>
        <dbReference type="EMBL" id="KAJ1980549.1"/>
    </source>
</evidence>
<feature type="region of interest" description="Disordered" evidence="8">
    <location>
        <begin position="1346"/>
        <end position="1365"/>
    </location>
</feature>
<feature type="compositionally biased region" description="Low complexity" evidence="8">
    <location>
        <begin position="1314"/>
        <end position="1331"/>
    </location>
</feature>
<dbReference type="EMBL" id="JANBQB010000163">
    <property type="protein sequence ID" value="KAJ1980549.1"/>
    <property type="molecule type" value="Genomic_DNA"/>
</dbReference>
<reference evidence="10" key="1">
    <citation type="submission" date="2022-07" db="EMBL/GenBank/DDBJ databases">
        <title>Phylogenomic reconstructions and comparative analyses of Kickxellomycotina fungi.</title>
        <authorList>
            <person name="Reynolds N.K."/>
            <person name="Stajich J.E."/>
            <person name="Barry K."/>
            <person name="Grigoriev I.V."/>
            <person name="Crous P."/>
            <person name="Smith M.E."/>
        </authorList>
    </citation>
    <scope>NUCLEOTIDE SEQUENCE</scope>
    <source>
        <strain evidence="10">RSA 567</strain>
    </source>
</reference>
<comment type="caution">
    <text evidence="6">Lacks conserved residue(s) required for the propagation of feature annotation.</text>
</comment>
<dbReference type="PANTHER" id="PTHR47969">
    <property type="entry name" value="CHROMOSOME-ASSOCIATED KINESIN KIF4A-RELATED"/>
    <property type="match status" value="1"/>
</dbReference>
<sequence>MTSSRSHAIFSIQLWQKRPIPPSSEDSPNATPTLQPNALVSKFHFVDLAGSERIKRTNAIGDRVKEGISINAGLLALGNVISALGDESRKSSHIPYRDSKLTRLLQDSLGGNSQTLMLACISPSELNMAETISTLHYANRARNIKNRVEVNFDRSESAVDVNMLRMEIKRLRTELSRSRRQPGIASPLLQRTADEGFGHPASLMATANEMARLRRQVEDRQGTIGRLENTMAEIQLERDSLLLERSNHWQALDPTVDLTDYVATHPVLADYQKTIMQLQRRVRDLELTVAMHDPIEPTNGLALTGVNATWTDPNDSSGGSGKDNGVEATGTPRQRHVNRARSHASLGLGDRDVRSGRGQVSELKDALCAVQRQRDAAVSKLHSLENPPSTKITVKAFREQQQQQRLEKRRGSSNQLRPAARLPPNDPLVNSLRSQVEALKMDKQRMLKRMKNEVERTKDIIRAQEQEIEALRRRRRDSSGSHRLSFRSGTSSNSPGPSGPALSYQDLFDYVCQQSDGLNVARFAALVAGLNLPLAAPDPPPKGSDTASPSALRMAFIQRYLSHEIARCVQACQYAENRDKLTSQLQVLAAEKAQLLRERDGAKAESPADDDGQHDGAVAQDRLPMVEAELEYLDLKLRNLDLETKMDMTSRFDDEFGADDEPRSWDLFSVSVNMTSMDGPLRGLQPADFTALLATLTDDIVRRRLNEWKQDMVILQMESTITELRQTLLIMRKTALHAALEYEKRLRDLEEALAGGFDSFVDATDADGLYSPDTSLAYLPSVLTTIEPHGSSPPGTHGTAFTHNSKRLESAPMSPSAAVSPSGSAGPYDLNGTNPLVVGTVKSPIEPERAHSSVAVPSSNRSPTTVPSLPALRSLGRPISLGPALGGTATIHPALNANSTSFSGPPLQSIYDRIQQRGFLDLATSRRTRGSTAHTLARAKSMSHPPPQRLSDSGRYPALQTSRQSLEPSPLIRPLLSHQNLTPLSANDSASETSLAAPATNHLSKEATPHSEFATSPPRPSHSPSFQLDSQSIRQPVSSPTLSGSSTDSLVLSPKMSQTFGQCCVAANTPATKPTILPLDQSEISRPQSPLSLTTSDGGGGLSFGGAIYGTSQPLTPASTAAQVGLSPITKDTSYSQLTSSSDTRVLPPAPAVTNDLAPGLMARPAQVLSKYPSKIPTPVLYAVTPPQSLTRSIGGVHRFSDDSVSASGGSPVVAFPSKLPVKPRKVDRIPITQNRGIAVLRESPDPAKPRSFSHSQLSPGSYHAYSEPVTPLSPGATFAAQPMRKATTLDDWGPGSANAMDSRLHPRRHPSVRTQSSRLTKSSSQSSIPVLSSFRSRSFKLLRSMTEKMGSVGKPRSKPIASRP</sequence>
<feature type="region of interest" description="Disordered" evidence="8">
    <location>
        <begin position="399"/>
        <end position="428"/>
    </location>
</feature>
<dbReference type="GO" id="GO:0005875">
    <property type="term" value="C:microtubule associated complex"/>
    <property type="evidence" value="ECO:0007669"/>
    <property type="project" value="TreeGrafter"/>
</dbReference>
<keyword evidence="5 7" id="KW-0175">Coiled coil</keyword>
<evidence type="ECO:0000259" key="9">
    <source>
        <dbReference type="PROSITE" id="PS50067"/>
    </source>
</evidence>
<dbReference type="GO" id="GO:0005737">
    <property type="term" value="C:cytoplasm"/>
    <property type="evidence" value="ECO:0007669"/>
    <property type="project" value="UniProtKB-SubCell"/>
</dbReference>
<feature type="compositionally biased region" description="Basic residues" evidence="8">
    <location>
        <begin position="333"/>
        <end position="342"/>
    </location>
</feature>
<dbReference type="InterPro" id="IPR027640">
    <property type="entry name" value="Kinesin-like_fam"/>
</dbReference>
<dbReference type="GO" id="GO:0005524">
    <property type="term" value="F:ATP binding"/>
    <property type="evidence" value="ECO:0007669"/>
    <property type="project" value="UniProtKB-KW"/>
</dbReference>
<feature type="compositionally biased region" description="Low complexity" evidence="8">
    <location>
        <begin position="488"/>
        <end position="500"/>
    </location>
</feature>
<dbReference type="OrthoDB" id="3176171at2759"/>
<feature type="region of interest" description="Disordered" evidence="8">
    <location>
        <begin position="1005"/>
        <end position="1050"/>
    </location>
</feature>
<keyword evidence="4" id="KW-0067">ATP-binding</keyword>
<evidence type="ECO:0000256" key="8">
    <source>
        <dbReference type="SAM" id="MobiDB-lite"/>
    </source>
</evidence>
<dbReference type="GO" id="GO:0003777">
    <property type="term" value="F:microtubule motor activity"/>
    <property type="evidence" value="ECO:0007669"/>
    <property type="project" value="InterPro"/>
</dbReference>
<evidence type="ECO:0000256" key="4">
    <source>
        <dbReference type="ARBA" id="ARBA00022840"/>
    </source>
</evidence>
<feature type="region of interest" description="Disordered" evidence="8">
    <location>
        <begin position="808"/>
        <end position="831"/>
    </location>
</feature>
<feature type="compositionally biased region" description="Low complexity" evidence="8">
    <location>
        <begin position="1038"/>
        <end position="1050"/>
    </location>
</feature>
<feature type="region of interest" description="Disordered" evidence="8">
    <location>
        <begin position="307"/>
        <end position="357"/>
    </location>
</feature>
<protein>
    <recommendedName>
        <fullName evidence="9">Kinesin motor domain-containing protein</fullName>
    </recommendedName>
</protein>
<gene>
    <name evidence="10" type="ORF">H4R34_002420</name>
</gene>
<dbReference type="InterPro" id="IPR001752">
    <property type="entry name" value="Kinesin_motor_dom"/>
</dbReference>
<dbReference type="SUPFAM" id="SSF52540">
    <property type="entry name" value="P-loop containing nucleoside triphosphate hydrolases"/>
    <property type="match status" value="1"/>
</dbReference>
<dbReference type="GO" id="GO:0051231">
    <property type="term" value="P:spindle elongation"/>
    <property type="evidence" value="ECO:0007669"/>
    <property type="project" value="TreeGrafter"/>
</dbReference>
<name>A0A9W8EDK6_9FUNG</name>
<evidence type="ECO:0000256" key="7">
    <source>
        <dbReference type="SAM" id="Coils"/>
    </source>
</evidence>
<dbReference type="PROSITE" id="PS00411">
    <property type="entry name" value="KINESIN_MOTOR_1"/>
    <property type="match status" value="1"/>
</dbReference>
<evidence type="ECO:0000256" key="1">
    <source>
        <dbReference type="ARBA" id="ARBA00004496"/>
    </source>
</evidence>
<feature type="region of interest" description="Disordered" evidence="8">
    <location>
        <begin position="470"/>
        <end position="500"/>
    </location>
</feature>
<dbReference type="PRINTS" id="PR00380">
    <property type="entry name" value="KINESINHEAVY"/>
</dbReference>
<dbReference type="GO" id="GO:0008017">
    <property type="term" value="F:microtubule binding"/>
    <property type="evidence" value="ECO:0007669"/>
    <property type="project" value="InterPro"/>
</dbReference>
<feature type="domain" description="Kinesin motor" evidence="9">
    <location>
        <begin position="1"/>
        <end position="144"/>
    </location>
</feature>
<feature type="compositionally biased region" description="Polar residues" evidence="8">
    <location>
        <begin position="855"/>
        <end position="867"/>
    </location>
</feature>
<keyword evidence="2" id="KW-0963">Cytoplasm</keyword>
<feature type="region of interest" description="Disordered" evidence="8">
    <location>
        <begin position="848"/>
        <end position="871"/>
    </location>
</feature>
<dbReference type="InterPro" id="IPR019821">
    <property type="entry name" value="Kinesin_motor_CS"/>
</dbReference>
<comment type="similarity">
    <text evidence="6">Belongs to the TRAFAC class myosin-kinesin ATPase superfamily. Kinesin family.</text>
</comment>